<feature type="transmembrane region" description="Helical" evidence="1">
    <location>
        <begin position="349"/>
        <end position="367"/>
    </location>
</feature>
<evidence type="ECO:0000313" key="3">
    <source>
        <dbReference type="Proteomes" id="UP000886852"/>
    </source>
</evidence>
<reference evidence="2" key="2">
    <citation type="journal article" date="2021" name="PeerJ">
        <title>Extensive microbial diversity within the chicken gut microbiome revealed by metagenomics and culture.</title>
        <authorList>
            <person name="Gilroy R."/>
            <person name="Ravi A."/>
            <person name="Getino M."/>
            <person name="Pursley I."/>
            <person name="Horton D.L."/>
            <person name="Alikhan N.F."/>
            <person name="Baker D."/>
            <person name="Gharbi K."/>
            <person name="Hall N."/>
            <person name="Watson M."/>
            <person name="Adriaenssens E.M."/>
            <person name="Foster-Nyarko E."/>
            <person name="Jarju S."/>
            <person name="Secka A."/>
            <person name="Antonio M."/>
            <person name="Oren A."/>
            <person name="Chaudhuri R.R."/>
            <person name="La Ragione R."/>
            <person name="Hildebrand F."/>
            <person name="Pallen M.J."/>
        </authorList>
    </citation>
    <scope>NUCLEOTIDE SEQUENCE</scope>
    <source>
        <strain evidence="2">ChiHjej12B11-7776</strain>
    </source>
</reference>
<feature type="transmembrane region" description="Helical" evidence="1">
    <location>
        <begin position="302"/>
        <end position="323"/>
    </location>
</feature>
<sequence length="408" mass="43807">MSKSASIAIVSIICVIALFFGVFACLPDGLEYGDYNEYHAPINLIQGSSLFNDSIVVSYDVNLDEDAQMQDVISKIRARLGDMYGYYFCNVTEKDGDITVQVPVTANGEDVSANSILTGVTAVGKVEILTSSTYAEDDVILTSEHVKSMRFERYTNGANAYYIVNMKFTPEGEEIAAKELVAGTSNWSAYVAIDGSVVYGAVYGSNGRLQVYTSNNDDAHILQGLVKSGSLGATLTETGTERVSSVGGMVFAIVMGVILLACWIVLIVRYKVAGFALALSQLVAAIAFIMFSGMVYFSMLTIASAVGIVLGIALMMTFSVIMLEKIRSYRKDKTYASARHRAFADCNKWTLIVHAIALVLGVVLWLIPTGVTLPLGNALVYGAVLSFAVNMGLGRLLAIVVAPLVKEA</sequence>
<keyword evidence="1" id="KW-1133">Transmembrane helix</keyword>
<dbReference type="EMBL" id="DVOC01000054">
    <property type="protein sequence ID" value="HIU90977.1"/>
    <property type="molecule type" value="Genomic_DNA"/>
</dbReference>
<evidence type="ECO:0000256" key="1">
    <source>
        <dbReference type="SAM" id="Phobius"/>
    </source>
</evidence>
<accession>A0A9D1MWU7</accession>
<keyword evidence="1" id="KW-0812">Transmembrane</keyword>
<dbReference type="AlphaFoldDB" id="A0A9D1MWU7"/>
<comment type="caution">
    <text evidence="2">The sequence shown here is derived from an EMBL/GenBank/DDBJ whole genome shotgun (WGS) entry which is preliminary data.</text>
</comment>
<gene>
    <name evidence="2" type="ORF">IAC72_03105</name>
</gene>
<feature type="transmembrane region" description="Helical" evidence="1">
    <location>
        <begin position="275"/>
        <end position="296"/>
    </location>
</feature>
<protein>
    <recommendedName>
        <fullName evidence="4">Protein translocase subunit SecD</fullName>
    </recommendedName>
</protein>
<proteinExistence type="predicted"/>
<name>A0A9D1MWU7_9BACT</name>
<reference evidence="2" key="1">
    <citation type="submission" date="2020-10" db="EMBL/GenBank/DDBJ databases">
        <authorList>
            <person name="Gilroy R."/>
        </authorList>
    </citation>
    <scope>NUCLEOTIDE SEQUENCE</scope>
    <source>
        <strain evidence="2">ChiHjej12B11-7776</strain>
    </source>
</reference>
<feature type="transmembrane region" description="Helical" evidence="1">
    <location>
        <begin position="379"/>
        <end position="405"/>
    </location>
</feature>
<dbReference type="Proteomes" id="UP000886852">
    <property type="component" value="Unassembled WGS sequence"/>
</dbReference>
<organism evidence="2 3">
    <name type="scientific">Candidatus Fimimonas merdipullorum</name>
    <dbReference type="NCBI Taxonomy" id="2840822"/>
    <lineage>
        <taxon>Bacteria</taxon>
        <taxon>Pseudomonadati</taxon>
        <taxon>Myxococcota</taxon>
        <taxon>Myxococcia</taxon>
        <taxon>Myxococcales</taxon>
        <taxon>Cystobacterineae</taxon>
        <taxon>Myxococcaceae</taxon>
        <taxon>Myxococcaceae incertae sedis</taxon>
        <taxon>Candidatus Fimimonas</taxon>
    </lineage>
</organism>
<evidence type="ECO:0008006" key="4">
    <source>
        <dbReference type="Google" id="ProtNLM"/>
    </source>
</evidence>
<evidence type="ECO:0000313" key="2">
    <source>
        <dbReference type="EMBL" id="HIU90977.1"/>
    </source>
</evidence>
<dbReference type="SUPFAM" id="SSF82866">
    <property type="entry name" value="Multidrug efflux transporter AcrB transmembrane domain"/>
    <property type="match status" value="1"/>
</dbReference>
<feature type="transmembrane region" description="Helical" evidence="1">
    <location>
        <begin position="246"/>
        <end position="268"/>
    </location>
</feature>
<dbReference type="PROSITE" id="PS51257">
    <property type="entry name" value="PROKAR_LIPOPROTEIN"/>
    <property type="match status" value="1"/>
</dbReference>
<keyword evidence="1" id="KW-0472">Membrane</keyword>